<accession>A0A3B3C9R6</accession>
<dbReference type="InterPro" id="IPR036691">
    <property type="entry name" value="Endo/exonu/phosph_ase_sf"/>
</dbReference>
<dbReference type="OMA" id="EWADSKL"/>
<dbReference type="PaxDb" id="30732-ENSOMEP00000013827"/>
<reference evidence="1" key="2">
    <citation type="submission" date="2025-09" db="UniProtKB">
        <authorList>
            <consortium name="Ensembl"/>
        </authorList>
    </citation>
    <scope>IDENTIFICATION</scope>
</reference>
<dbReference type="SUPFAM" id="SSF56219">
    <property type="entry name" value="DNase I-like"/>
    <property type="match status" value="1"/>
</dbReference>
<reference evidence="1" key="1">
    <citation type="submission" date="2025-08" db="UniProtKB">
        <authorList>
            <consortium name="Ensembl"/>
        </authorList>
    </citation>
    <scope>IDENTIFICATION</scope>
</reference>
<dbReference type="Gene3D" id="3.60.10.10">
    <property type="entry name" value="Endonuclease/exonuclease/phosphatase"/>
    <property type="match status" value="1"/>
</dbReference>
<dbReference type="GeneTree" id="ENSGT00950000183560"/>
<organism evidence="1 2">
    <name type="scientific">Oryzias melastigma</name>
    <name type="common">Marine medaka</name>
    <dbReference type="NCBI Taxonomy" id="30732"/>
    <lineage>
        <taxon>Eukaryota</taxon>
        <taxon>Metazoa</taxon>
        <taxon>Chordata</taxon>
        <taxon>Craniata</taxon>
        <taxon>Vertebrata</taxon>
        <taxon>Euteleostomi</taxon>
        <taxon>Actinopterygii</taxon>
        <taxon>Neopterygii</taxon>
        <taxon>Teleostei</taxon>
        <taxon>Neoteleostei</taxon>
        <taxon>Acanthomorphata</taxon>
        <taxon>Ovalentaria</taxon>
        <taxon>Atherinomorphae</taxon>
        <taxon>Beloniformes</taxon>
        <taxon>Adrianichthyidae</taxon>
        <taxon>Oryziinae</taxon>
        <taxon>Oryzias</taxon>
    </lineage>
</organism>
<name>A0A3B3C9R6_ORYME</name>
<evidence type="ECO:0008006" key="3">
    <source>
        <dbReference type="Google" id="ProtNLM"/>
    </source>
</evidence>
<dbReference type="AlphaFoldDB" id="A0A3B3C9R6"/>
<keyword evidence="2" id="KW-1185">Reference proteome</keyword>
<protein>
    <recommendedName>
        <fullName evidence="3">Endonuclease/exonuclease/phosphatase domain-containing protein</fullName>
    </recommendedName>
</protein>
<sequence>LWCPTLDTVFDRVTLVETDTAGRKLVLDVEWADSKLRIFNVYASNDPGIRKTFFRSLRPLMDNFSLLIGDFNTVLSKADLSINIVYKNDVNFGVIDVWRVMNPGVRSFFRRQLFVVLTLTHIKLCRWLQRTGIL</sequence>
<dbReference type="Ensembl" id="ENSOMET00000021564.1">
    <property type="protein sequence ID" value="ENSOMEP00000013827.1"/>
    <property type="gene ID" value="ENSOMEG00000015286.1"/>
</dbReference>
<proteinExistence type="predicted"/>
<dbReference type="STRING" id="30732.ENSOMEP00000013827"/>
<evidence type="ECO:0000313" key="2">
    <source>
        <dbReference type="Proteomes" id="UP000261560"/>
    </source>
</evidence>
<dbReference type="Proteomes" id="UP000261560">
    <property type="component" value="Unplaced"/>
</dbReference>
<evidence type="ECO:0000313" key="1">
    <source>
        <dbReference type="Ensembl" id="ENSOMEP00000013827.1"/>
    </source>
</evidence>